<reference evidence="2" key="1">
    <citation type="submission" date="2018-05" db="EMBL/GenBank/DDBJ databases">
        <authorList>
            <person name="Lanie J.A."/>
            <person name="Ng W.-L."/>
            <person name="Kazmierczak K.M."/>
            <person name="Andrzejewski T.M."/>
            <person name="Davidsen T.M."/>
            <person name="Wayne K.J."/>
            <person name="Tettelin H."/>
            <person name="Glass J.I."/>
            <person name="Rusch D."/>
            <person name="Podicherti R."/>
            <person name="Tsui H.-C.T."/>
            <person name="Winkler M.E."/>
        </authorList>
    </citation>
    <scope>NUCLEOTIDE SEQUENCE</scope>
</reference>
<feature type="non-terminal residue" evidence="2">
    <location>
        <position position="1"/>
    </location>
</feature>
<sequence length="61" mass="6727">VVNIEASTPSDNVMEKPLIGPEPNTKSRRAAINVVMFASRMVEIALSKPFFTATIAFEFLE</sequence>
<evidence type="ECO:0000256" key="1">
    <source>
        <dbReference type="SAM" id="MobiDB-lite"/>
    </source>
</evidence>
<accession>A0A382PN71</accession>
<evidence type="ECO:0000313" key="2">
    <source>
        <dbReference type="EMBL" id="SVC74706.1"/>
    </source>
</evidence>
<dbReference type="EMBL" id="UINC01108533">
    <property type="protein sequence ID" value="SVC74706.1"/>
    <property type="molecule type" value="Genomic_DNA"/>
</dbReference>
<dbReference type="AlphaFoldDB" id="A0A382PN71"/>
<feature type="region of interest" description="Disordered" evidence="1">
    <location>
        <begin position="1"/>
        <end position="24"/>
    </location>
</feature>
<gene>
    <name evidence="2" type="ORF">METZ01_LOCUS327560</name>
</gene>
<proteinExistence type="predicted"/>
<protein>
    <submittedName>
        <fullName evidence="2">Uncharacterized protein</fullName>
    </submittedName>
</protein>
<feature type="non-terminal residue" evidence="2">
    <location>
        <position position="61"/>
    </location>
</feature>
<feature type="compositionally biased region" description="Polar residues" evidence="1">
    <location>
        <begin position="1"/>
        <end position="11"/>
    </location>
</feature>
<name>A0A382PN71_9ZZZZ</name>
<organism evidence="2">
    <name type="scientific">marine metagenome</name>
    <dbReference type="NCBI Taxonomy" id="408172"/>
    <lineage>
        <taxon>unclassified sequences</taxon>
        <taxon>metagenomes</taxon>
        <taxon>ecological metagenomes</taxon>
    </lineage>
</organism>